<dbReference type="Proteomes" id="UP000295781">
    <property type="component" value="Chromosome"/>
</dbReference>
<evidence type="ECO:0000313" key="1">
    <source>
        <dbReference type="EMBL" id="AUX19743.1"/>
    </source>
</evidence>
<dbReference type="RefSeq" id="WP_165372936.1">
    <property type="nucleotide sequence ID" value="NZ_CP012670.1"/>
</dbReference>
<proteinExistence type="predicted"/>
<dbReference type="EMBL" id="CP012670">
    <property type="protein sequence ID" value="AUX19743.1"/>
    <property type="molecule type" value="Genomic_DNA"/>
</dbReference>
<gene>
    <name evidence="1" type="ORF">SOCEGT47_001950</name>
</gene>
<name>A0A4P2PTM4_SORCE</name>
<dbReference type="AlphaFoldDB" id="A0A4P2PTM4"/>
<organism evidence="1 2">
    <name type="scientific">Sorangium cellulosum</name>
    <name type="common">Polyangium cellulosum</name>
    <dbReference type="NCBI Taxonomy" id="56"/>
    <lineage>
        <taxon>Bacteria</taxon>
        <taxon>Pseudomonadati</taxon>
        <taxon>Myxococcota</taxon>
        <taxon>Polyangia</taxon>
        <taxon>Polyangiales</taxon>
        <taxon>Polyangiaceae</taxon>
        <taxon>Sorangium</taxon>
    </lineage>
</organism>
<accession>A0A4P2PTM4</accession>
<sequence>MAHAWQVDELGRFFDLSVDLVGIAGFDGYFRRIGQAWERASAGPTRPS</sequence>
<reference evidence="1 2" key="1">
    <citation type="submission" date="2015-09" db="EMBL/GenBank/DDBJ databases">
        <title>Sorangium comparison.</title>
        <authorList>
            <person name="Zaburannyi N."/>
            <person name="Bunk B."/>
            <person name="Overmann J."/>
            <person name="Mueller R."/>
        </authorList>
    </citation>
    <scope>NUCLEOTIDE SEQUENCE [LARGE SCALE GENOMIC DNA]</scope>
    <source>
        <strain evidence="1 2">So ceGT47</strain>
    </source>
</reference>
<protein>
    <submittedName>
        <fullName evidence="1">Uncharacterized protein</fullName>
    </submittedName>
</protein>
<evidence type="ECO:0000313" key="2">
    <source>
        <dbReference type="Proteomes" id="UP000295781"/>
    </source>
</evidence>